<dbReference type="Proteomes" id="UP000615446">
    <property type="component" value="Unassembled WGS sequence"/>
</dbReference>
<protein>
    <submittedName>
        <fullName evidence="1">Uncharacterized protein</fullName>
    </submittedName>
</protein>
<organism evidence="1 3">
    <name type="scientific">Rhizophagus clarus</name>
    <dbReference type="NCBI Taxonomy" id="94130"/>
    <lineage>
        <taxon>Eukaryota</taxon>
        <taxon>Fungi</taxon>
        <taxon>Fungi incertae sedis</taxon>
        <taxon>Mucoromycota</taxon>
        <taxon>Glomeromycotina</taxon>
        <taxon>Glomeromycetes</taxon>
        <taxon>Glomerales</taxon>
        <taxon>Glomeraceae</taxon>
        <taxon>Rhizophagus</taxon>
    </lineage>
</organism>
<dbReference type="EMBL" id="BLAL01000079">
    <property type="protein sequence ID" value="GES84211.1"/>
    <property type="molecule type" value="Genomic_DNA"/>
</dbReference>
<proteinExistence type="predicted"/>
<accession>A0A2Z6QSN9</accession>
<reference evidence="1 3" key="1">
    <citation type="submission" date="2017-11" db="EMBL/GenBank/DDBJ databases">
        <title>The genome of Rhizophagus clarus HR1 reveals common genetic basis of auxotrophy among arbuscular mycorrhizal fungi.</title>
        <authorList>
            <person name="Kobayashi Y."/>
        </authorList>
    </citation>
    <scope>NUCLEOTIDE SEQUENCE [LARGE SCALE GENOMIC DNA]</scope>
    <source>
        <strain evidence="1 3">HR1</strain>
    </source>
</reference>
<reference evidence="2" key="2">
    <citation type="submission" date="2019-10" db="EMBL/GenBank/DDBJ databases">
        <title>Conservation and host-specific expression of non-tandemly repeated heterogenous ribosome RNA gene in arbuscular mycorrhizal fungi.</title>
        <authorList>
            <person name="Maeda T."/>
            <person name="Kobayashi Y."/>
            <person name="Nakagawa T."/>
            <person name="Ezawa T."/>
            <person name="Yamaguchi K."/>
            <person name="Bino T."/>
            <person name="Nishimoto Y."/>
            <person name="Shigenobu S."/>
            <person name="Kawaguchi M."/>
        </authorList>
    </citation>
    <scope>NUCLEOTIDE SEQUENCE</scope>
    <source>
        <strain evidence="2">HR1</strain>
    </source>
</reference>
<keyword evidence="3" id="KW-1185">Reference proteome</keyword>
<evidence type="ECO:0000313" key="1">
    <source>
        <dbReference type="EMBL" id="GBB88154.1"/>
    </source>
</evidence>
<gene>
    <name evidence="2" type="ORF">RCL2_001133700</name>
    <name evidence="1" type="ORF">RclHR1_01470002</name>
</gene>
<dbReference type="AlphaFoldDB" id="A0A2Z6QSN9"/>
<comment type="caution">
    <text evidence="1">The sequence shown here is derived from an EMBL/GenBank/DDBJ whole genome shotgun (WGS) entry which is preliminary data.</text>
</comment>
<sequence length="72" mass="8351">MVDITGISIEIIALFNSRSDRIDRKFAPLNNWLLMRSTFSQADLQKLVFFPDRFINKQHVGDVCVSLSYNML</sequence>
<dbReference type="Proteomes" id="UP000247702">
    <property type="component" value="Unassembled WGS sequence"/>
</dbReference>
<dbReference type="EMBL" id="BEXD01000524">
    <property type="protein sequence ID" value="GBB88154.1"/>
    <property type="molecule type" value="Genomic_DNA"/>
</dbReference>
<name>A0A2Z6QSN9_9GLOM</name>
<evidence type="ECO:0000313" key="3">
    <source>
        <dbReference type="Proteomes" id="UP000247702"/>
    </source>
</evidence>
<evidence type="ECO:0000313" key="2">
    <source>
        <dbReference type="EMBL" id="GES84211.1"/>
    </source>
</evidence>